<evidence type="ECO:0000313" key="1">
    <source>
        <dbReference type="EMBL" id="KAL1511279.1"/>
    </source>
</evidence>
<evidence type="ECO:0008006" key="3">
    <source>
        <dbReference type="Google" id="ProtNLM"/>
    </source>
</evidence>
<accession>A0AB34J1P6</accession>
<comment type="caution">
    <text evidence="1">The sequence shown here is derived from an EMBL/GenBank/DDBJ whole genome shotgun (WGS) entry which is preliminary data.</text>
</comment>
<protein>
    <recommendedName>
        <fullName evidence="3">Nucleotide-diphospho-sugar transferase domain-containing protein</fullName>
    </recommendedName>
</protein>
<organism evidence="1 2">
    <name type="scientific">Prymnesium parvum</name>
    <name type="common">Toxic golden alga</name>
    <dbReference type="NCBI Taxonomy" id="97485"/>
    <lineage>
        <taxon>Eukaryota</taxon>
        <taxon>Haptista</taxon>
        <taxon>Haptophyta</taxon>
        <taxon>Prymnesiophyceae</taxon>
        <taxon>Prymnesiales</taxon>
        <taxon>Prymnesiaceae</taxon>
        <taxon>Prymnesium</taxon>
    </lineage>
</organism>
<reference evidence="1 2" key="1">
    <citation type="journal article" date="2024" name="Science">
        <title>Giant polyketide synthase enzymes in the biosynthesis of giant marine polyether toxins.</title>
        <authorList>
            <person name="Fallon T.R."/>
            <person name="Shende V.V."/>
            <person name="Wierzbicki I.H."/>
            <person name="Pendleton A.L."/>
            <person name="Watervoot N.F."/>
            <person name="Auber R.P."/>
            <person name="Gonzalez D.J."/>
            <person name="Wisecaver J.H."/>
            <person name="Moore B.S."/>
        </authorList>
    </citation>
    <scope>NUCLEOTIDE SEQUENCE [LARGE SCALE GENOMIC DNA]</scope>
    <source>
        <strain evidence="1 2">12B1</strain>
    </source>
</reference>
<dbReference type="AlphaFoldDB" id="A0AB34J1P6"/>
<dbReference type="GO" id="GO:0016757">
    <property type="term" value="F:glycosyltransferase activity"/>
    <property type="evidence" value="ECO:0007669"/>
    <property type="project" value="InterPro"/>
</dbReference>
<proteinExistence type="predicted"/>
<evidence type="ECO:0000313" key="2">
    <source>
        <dbReference type="Proteomes" id="UP001515480"/>
    </source>
</evidence>
<name>A0AB34J1P6_PRYPA</name>
<dbReference type="PANTHER" id="PTHR31485:SF7">
    <property type="entry name" value="PEPTIDYL SERINE ALPHA-GALACTOSYLTRANSFERASE"/>
    <property type="match status" value="1"/>
</dbReference>
<dbReference type="Proteomes" id="UP001515480">
    <property type="component" value="Unassembled WGS sequence"/>
</dbReference>
<keyword evidence="2" id="KW-1185">Reference proteome</keyword>
<dbReference type="EMBL" id="JBGBPQ010000014">
    <property type="protein sequence ID" value="KAL1511279.1"/>
    <property type="molecule type" value="Genomic_DNA"/>
</dbReference>
<dbReference type="InterPro" id="IPR044845">
    <property type="entry name" value="HPAT/SRGT1-like"/>
</dbReference>
<sequence>MSPGGFADGRDVHVALTSSCDRFQYWQTEVALHSALRSGHRGPITRIVVGCEQPAAHARRDATTHLAGALDETVPPRGWTTSSHPNATTHFVPATPLGTRFPWFNKAWGFRHWAEHSAPRAPAVALLDPDQFFLAPLTQGVLPPASWQLVGPWAAGEATDTPRAGVAIAQKYGLGARWLQMFDREKICGAGTWCTRVTVPEALKHFSIGTPYVVHASDLKRLMETWWAFMPGAYQQDRGDIQVDMYAYNMAAAHLGVRHVTMQHYMVSSPAAADEGWKEVDALKNISCDGAGLHAPGGSAWSTPTVTHACQTYVAYASGAIPRQGGALPGEEPWFFHKGHVPPRILDCDHPLLQRPPDDLFNVQTTVVSRRRAFMVCALHRQINEGLAAYKKKYCDAQLLNLRECVRLTRSGTGSAEFPGRFAKRVC</sequence>
<dbReference type="PANTHER" id="PTHR31485">
    <property type="entry name" value="PEPTIDYL SERINE ALPHA-GALACTOSYLTRANSFERASE"/>
    <property type="match status" value="1"/>
</dbReference>
<gene>
    <name evidence="1" type="ORF">AB1Y20_006086</name>
</gene>